<accession>A0A7W6CYA2</accession>
<reference evidence="1 2" key="1">
    <citation type="submission" date="2020-08" db="EMBL/GenBank/DDBJ databases">
        <title>Genomic Encyclopedia of Type Strains, Phase IV (KMG-IV): sequencing the most valuable type-strain genomes for metagenomic binning, comparative biology and taxonomic classification.</title>
        <authorList>
            <person name="Goeker M."/>
        </authorList>
    </citation>
    <scope>NUCLEOTIDE SEQUENCE [LARGE SCALE GENOMIC DNA]</scope>
    <source>
        <strain evidence="1 2">DSM 26575</strain>
    </source>
</reference>
<evidence type="ECO:0000313" key="1">
    <source>
        <dbReference type="EMBL" id="MBB3965930.1"/>
    </source>
</evidence>
<comment type="caution">
    <text evidence="1">The sequence shown here is derived from an EMBL/GenBank/DDBJ whole genome shotgun (WGS) entry which is preliminary data.</text>
</comment>
<dbReference type="RefSeq" id="WP_183901448.1">
    <property type="nucleotide sequence ID" value="NZ_JACIDW010000013.1"/>
</dbReference>
<evidence type="ECO:0008006" key="3">
    <source>
        <dbReference type="Google" id="ProtNLM"/>
    </source>
</evidence>
<evidence type="ECO:0000313" key="2">
    <source>
        <dbReference type="Proteomes" id="UP000582090"/>
    </source>
</evidence>
<dbReference type="Proteomes" id="UP000582090">
    <property type="component" value="Unassembled WGS sequence"/>
</dbReference>
<organism evidence="1 2">
    <name type="scientific">Rhizobium metallidurans</name>
    <dbReference type="NCBI Taxonomy" id="1265931"/>
    <lineage>
        <taxon>Bacteria</taxon>
        <taxon>Pseudomonadati</taxon>
        <taxon>Pseudomonadota</taxon>
        <taxon>Alphaproteobacteria</taxon>
        <taxon>Hyphomicrobiales</taxon>
        <taxon>Rhizobiaceae</taxon>
        <taxon>Rhizobium/Agrobacterium group</taxon>
        <taxon>Rhizobium</taxon>
    </lineage>
</organism>
<sequence length="63" mass="6988">MNTNDNVTDADREDRDTMFRLYQERGAMTDKELVAAGISVESQGRNAAAVAEMIRLHEMAEAA</sequence>
<name>A0A7W6CYA2_9HYPH</name>
<dbReference type="EMBL" id="JACIDW010000013">
    <property type="protein sequence ID" value="MBB3965930.1"/>
    <property type="molecule type" value="Genomic_DNA"/>
</dbReference>
<gene>
    <name evidence="1" type="ORF">GGQ67_003611</name>
</gene>
<proteinExistence type="predicted"/>
<dbReference type="AlphaFoldDB" id="A0A7W6CYA2"/>
<protein>
    <recommendedName>
        <fullName evidence="3">DUF3606 domain-containing protein</fullName>
    </recommendedName>
</protein>
<keyword evidence="2" id="KW-1185">Reference proteome</keyword>